<keyword evidence="1" id="KW-0812">Transmembrane</keyword>
<name>A0A4Z1PBJ6_9PEZI</name>
<reference evidence="2 3" key="1">
    <citation type="submission" date="2019-04" db="EMBL/GenBank/DDBJ databases">
        <title>High contiguity whole genome sequence and gene annotation resource for two Venturia nashicola isolates.</title>
        <authorList>
            <person name="Prokchorchik M."/>
            <person name="Won K."/>
            <person name="Lee Y."/>
            <person name="Choi E.D."/>
            <person name="Segonzac C."/>
            <person name="Sohn K.H."/>
        </authorList>
    </citation>
    <scope>NUCLEOTIDE SEQUENCE [LARGE SCALE GENOMIC DNA]</scope>
    <source>
        <strain evidence="2 3">PRI2</strain>
    </source>
</reference>
<gene>
    <name evidence="2" type="ORF">E6O75_ATG03611</name>
</gene>
<dbReference type="Proteomes" id="UP000298493">
    <property type="component" value="Unassembled WGS sequence"/>
</dbReference>
<organism evidence="2 3">
    <name type="scientific">Venturia nashicola</name>
    <dbReference type="NCBI Taxonomy" id="86259"/>
    <lineage>
        <taxon>Eukaryota</taxon>
        <taxon>Fungi</taxon>
        <taxon>Dikarya</taxon>
        <taxon>Ascomycota</taxon>
        <taxon>Pezizomycotina</taxon>
        <taxon>Dothideomycetes</taxon>
        <taxon>Pleosporomycetidae</taxon>
        <taxon>Venturiales</taxon>
        <taxon>Venturiaceae</taxon>
        <taxon>Venturia</taxon>
    </lineage>
</organism>
<evidence type="ECO:0000256" key="1">
    <source>
        <dbReference type="SAM" id="Phobius"/>
    </source>
</evidence>
<evidence type="ECO:0000313" key="3">
    <source>
        <dbReference type="Proteomes" id="UP000298493"/>
    </source>
</evidence>
<comment type="caution">
    <text evidence="2">The sequence shown here is derived from an EMBL/GenBank/DDBJ whole genome shotgun (WGS) entry which is preliminary data.</text>
</comment>
<keyword evidence="3" id="KW-1185">Reference proteome</keyword>
<feature type="transmembrane region" description="Helical" evidence="1">
    <location>
        <begin position="20"/>
        <end position="48"/>
    </location>
</feature>
<accession>A0A4Z1PBJ6</accession>
<dbReference type="AlphaFoldDB" id="A0A4Z1PBJ6"/>
<keyword evidence="1" id="KW-1133">Transmembrane helix</keyword>
<proteinExistence type="predicted"/>
<sequence length="121" mass="12886">MGKQDEMETEVGAAPGGDMIWVWAGDGIAGCWVVVLGGGAGWWCWVVVLGGGAGWWCWVVVLGGGAGCWVLGAGCWLAGWRGLVGCFGRDWLNRQTLVDNTTELDVVKEWKGGRMRELDGG</sequence>
<dbReference type="EMBL" id="SNSC02000003">
    <property type="protein sequence ID" value="TID25748.1"/>
    <property type="molecule type" value="Genomic_DNA"/>
</dbReference>
<keyword evidence="1" id="KW-0472">Membrane</keyword>
<evidence type="ECO:0000313" key="2">
    <source>
        <dbReference type="EMBL" id="TID25748.1"/>
    </source>
</evidence>
<feature type="transmembrane region" description="Helical" evidence="1">
    <location>
        <begin position="55"/>
        <end position="79"/>
    </location>
</feature>
<protein>
    <submittedName>
        <fullName evidence="2">Uncharacterized protein</fullName>
    </submittedName>
</protein>